<feature type="domain" description="Ig-like" evidence="11">
    <location>
        <begin position="98"/>
        <end position="174"/>
    </location>
</feature>
<evidence type="ECO:0000313" key="12">
    <source>
        <dbReference type="Ensembl" id="ENSCLMP00005006659.1"/>
    </source>
</evidence>
<keyword evidence="3" id="KW-0812">Transmembrane</keyword>
<dbReference type="InterPro" id="IPR007110">
    <property type="entry name" value="Ig-like_dom"/>
</dbReference>
<dbReference type="Ensembl" id="ENSCLMT00005007158.1">
    <property type="protein sequence ID" value="ENSCLMP00005006659.1"/>
    <property type="gene ID" value="ENSCLMG00005003665.1"/>
</dbReference>
<dbReference type="InterPro" id="IPR013783">
    <property type="entry name" value="Ig-like_fold"/>
</dbReference>
<evidence type="ECO:0000256" key="9">
    <source>
        <dbReference type="ARBA" id="ARBA00023180"/>
    </source>
</evidence>
<dbReference type="PANTHER" id="PTHR25466">
    <property type="entry name" value="T-LYMPHOCYTE ACTIVATION ANTIGEN"/>
    <property type="match status" value="1"/>
</dbReference>
<dbReference type="GO" id="GO:0071222">
    <property type="term" value="P:cellular response to lipopolysaccharide"/>
    <property type="evidence" value="ECO:0007669"/>
    <property type="project" value="TreeGrafter"/>
</dbReference>
<dbReference type="PANTHER" id="PTHR25466:SF9">
    <property type="entry name" value="FIBRONECTIN TYPE-III DOMAIN-CONTAINING PROTEIN"/>
    <property type="match status" value="1"/>
</dbReference>
<keyword evidence="4" id="KW-0732">Signal</keyword>
<evidence type="ECO:0000256" key="1">
    <source>
        <dbReference type="ARBA" id="ARBA00004251"/>
    </source>
</evidence>
<keyword evidence="2" id="KW-1003">Cell membrane</keyword>
<dbReference type="Pfam" id="PF08205">
    <property type="entry name" value="C2-set_2"/>
    <property type="match status" value="1"/>
</dbReference>
<dbReference type="InterPro" id="IPR013106">
    <property type="entry name" value="Ig_V-set"/>
</dbReference>
<dbReference type="GO" id="GO:0007166">
    <property type="term" value="P:cell surface receptor signaling pathway"/>
    <property type="evidence" value="ECO:0007669"/>
    <property type="project" value="TreeGrafter"/>
</dbReference>
<dbReference type="GeneTree" id="ENSGT01030000237909"/>
<organism evidence="12 13">
    <name type="scientific">Cyclopterus lumpus</name>
    <name type="common">Lumpsucker</name>
    <dbReference type="NCBI Taxonomy" id="8103"/>
    <lineage>
        <taxon>Eukaryota</taxon>
        <taxon>Metazoa</taxon>
        <taxon>Chordata</taxon>
        <taxon>Craniata</taxon>
        <taxon>Vertebrata</taxon>
        <taxon>Euteleostomi</taxon>
        <taxon>Actinopterygii</taxon>
        <taxon>Neopterygii</taxon>
        <taxon>Teleostei</taxon>
        <taxon>Neoteleostei</taxon>
        <taxon>Acanthomorphata</taxon>
        <taxon>Eupercaria</taxon>
        <taxon>Perciformes</taxon>
        <taxon>Cottioidei</taxon>
        <taxon>Cottales</taxon>
        <taxon>Cyclopteridae</taxon>
        <taxon>Cyclopterus</taxon>
    </lineage>
</organism>
<dbReference type="GO" id="GO:0009897">
    <property type="term" value="C:external side of plasma membrane"/>
    <property type="evidence" value="ECO:0007669"/>
    <property type="project" value="TreeGrafter"/>
</dbReference>
<keyword evidence="6" id="KW-0472">Membrane</keyword>
<evidence type="ECO:0000256" key="8">
    <source>
        <dbReference type="ARBA" id="ARBA00023170"/>
    </source>
</evidence>
<evidence type="ECO:0000256" key="4">
    <source>
        <dbReference type="ARBA" id="ARBA00022729"/>
    </source>
</evidence>
<dbReference type="InterPro" id="IPR051713">
    <property type="entry name" value="T-cell_Activation_Regulation"/>
</dbReference>
<keyword evidence="8" id="KW-0675">Receptor</keyword>
<evidence type="ECO:0000256" key="2">
    <source>
        <dbReference type="ARBA" id="ARBA00022475"/>
    </source>
</evidence>
<proteinExistence type="predicted"/>
<dbReference type="PROSITE" id="PS50835">
    <property type="entry name" value="IG_LIKE"/>
    <property type="match status" value="2"/>
</dbReference>
<protein>
    <recommendedName>
        <fullName evidence="11">Ig-like domain-containing protein</fullName>
    </recommendedName>
</protein>
<evidence type="ECO:0000256" key="7">
    <source>
        <dbReference type="ARBA" id="ARBA00023157"/>
    </source>
</evidence>
<reference evidence="12" key="1">
    <citation type="submission" date="2025-08" db="UniProtKB">
        <authorList>
            <consortium name="Ensembl"/>
        </authorList>
    </citation>
    <scope>IDENTIFICATION</scope>
</reference>
<dbReference type="SUPFAM" id="SSF48726">
    <property type="entry name" value="Immunoglobulin"/>
    <property type="match status" value="2"/>
</dbReference>
<evidence type="ECO:0000256" key="10">
    <source>
        <dbReference type="ARBA" id="ARBA00023319"/>
    </source>
</evidence>
<dbReference type="GO" id="GO:0031295">
    <property type="term" value="P:T cell costimulation"/>
    <property type="evidence" value="ECO:0007669"/>
    <property type="project" value="TreeGrafter"/>
</dbReference>
<keyword evidence="13" id="KW-1185">Reference proteome</keyword>
<dbReference type="AlphaFoldDB" id="A0A8C2WU39"/>
<evidence type="ECO:0000259" key="11">
    <source>
        <dbReference type="PROSITE" id="PS50835"/>
    </source>
</evidence>
<dbReference type="GO" id="GO:0006955">
    <property type="term" value="P:immune response"/>
    <property type="evidence" value="ECO:0007669"/>
    <property type="project" value="TreeGrafter"/>
</dbReference>
<feature type="domain" description="Ig-like" evidence="11">
    <location>
        <begin position="1"/>
        <end position="97"/>
    </location>
</feature>
<dbReference type="GO" id="GO:0042130">
    <property type="term" value="P:negative regulation of T cell proliferation"/>
    <property type="evidence" value="ECO:0007669"/>
    <property type="project" value="TreeGrafter"/>
</dbReference>
<keyword evidence="9" id="KW-0325">Glycoprotein</keyword>
<comment type="subcellular location">
    <subcellularLocation>
        <location evidence="1">Cell membrane</location>
        <topology evidence="1">Single-pass type I membrane protein</topology>
    </subcellularLocation>
</comment>
<dbReference type="InterPro" id="IPR036179">
    <property type="entry name" value="Ig-like_dom_sf"/>
</dbReference>
<evidence type="ECO:0000256" key="3">
    <source>
        <dbReference type="ARBA" id="ARBA00022692"/>
    </source>
</evidence>
<name>A0A8C2WU39_CYCLU</name>
<evidence type="ECO:0000256" key="5">
    <source>
        <dbReference type="ARBA" id="ARBA00022989"/>
    </source>
</evidence>
<dbReference type="Pfam" id="PF07686">
    <property type="entry name" value="V-set"/>
    <property type="match status" value="1"/>
</dbReference>
<dbReference type="Gene3D" id="2.60.40.10">
    <property type="entry name" value="Immunoglobulins"/>
    <property type="match status" value="2"/>
</dbReference>
<dbReference type="GO" id="GO:0042102">
    <property type="term" value="P:positive regulation of T cell proliferation"/>
    <property type="evidence" value="ECO:0007669"/>
    <property type="project" value="TreeGrafter"/>
</dbReference>
<sequence length="242" mass="27562">ICTVISRGDVLLPCTCLDLDEEFKFKWQMEEPNLMLMYMYNKSSNRYTGRTQIFQTEKGNNCSVLLTNITAEDQGRYKCIFRSLARYSVCQTKDSLSGGVKVFQCNVTGRYREARIQWTLHGQPLTDLTKTKITHTNNTVNGLYHFNSTLSTKLNWTSEPTCDVKANHISTTLSSGCRIALTFSPLLLHNKCIMVLLVNTATIIKQHIVKTPSKSVVADEFTEDTRREYQQPLNITNPDVTE</sequence>
<dbReference type="Proteomes" id="UP000694565">
    <property type="component" value="Unplaced"/>
</dbReference>
<evidence type="ECO:0000256" key="6">
    <source>
        <dbReference type="ARBA" id="ARBA00023136"/>
    </source>
</evidence>
<accession>A0A8C2WU39</accession>
<evidence type="ECO:0000313" key="13">
    <source>
        <dbReference type="Proteomes" id="UP000694565"/>
    </source>
</evidence>
<keyword evidence="10" id="KW-0393">Immunoglobulin domain</keyword>
<keyword evidence="5" id="KW-1133">Transmembrane helix</keyword>
<dbReference type="InterPro" id="IPR013162">
    <property type="entry name" value="CD80_C2-set"/>
</dbReference>
<keyword evidence="7" id="KW-1015">Disulfide bond</keyword>
<reference evidence="12" key="2">
    <citation type="submission" date="2025-09" db="UniProtKB">
        <authorList>
            <consortium name="Ensembl"/>
        </authorList>
    </citation>
    <scope>IDENTIFICATION</scope>
</reference>